<organism evidence="3 4">
    <name type="scientific">Clostridium facile</name>
    <dbReference type="NCBI Taxonomy" id="2763035"/>
    <lineage>
        <taxon>Bacteria</taxon>
        <taxon>Bacillati</taxon>
        <taxon>Bacillota</taxon>
        <taxon>Clostridia</taxon>
        <taxon>Eubacteriales</taxon>
        <taxon>Clostridiaceae</taxon>
        <taxon>Clostridium</taxon>
    </lineage>
</organism>
<feature type="compositionally biased region" description="Basic and acidic residues" evidence="2">
    <location>
        <begin position="234"/>
        <end position="247"/>
    </location>
</feature>
<dbReference type="Gene3D" id="6.10.250.660">
    <property type="match status" value="1"/>
</dbReference>
<evidence type="ECO:0000256" key="1">
    <source>
        <dbReference type="SAM" id="Coils"/>
    </source>
</evidence>
<evidence type="ECO:0000313" key="3">
    <source>
        <dbReference type="EMBL" id="MBC5787241.1"/>
    </source>
</evidence>
<feature type="compositionally biased region" description="Basic and acidic residues" evidence="2">
    <location>
        <begin position="274"/>
        <end position="289"/>
    </location>
</feature>
<accession>A0ABR7IQ34</accession>
<reference evidence="3 4" key="1">
    <citation type="submission" date="2020-08" db="EMBL/GenBank/DDBJ databases">
        <title>Genome public.</title>
        <authorList>
            <person name="Liu C."/>
            <person name="Sun Q."/>
        </authorList>
    </citation>
    <scope>NUCLEOTIDE SEQUENCE [LARGE SCALE GENOMIC DNA]</scope>
    <source>
        <strain evidence="3 4">NSJ-27</strain>
    </source>
</reference>
<evidence type="ECO:0000313" key="4">
    <source>
        <dbReference type="Proteomes" id="UP000649151"/>
    </source>
</evidence>
<name>A0ABR7IQ34_9CLOT</name>
<sequence length="289" mass="32323">MNANELRRQTFDKGAFGFKPDEVEACLSKAADAWETMENENKELKEEIKKLHAQIERYQEDEESVKEIIVSAQKLSSTVVHDAKIKAAAMVEEAEQKSDKMITDATAKSNKMIAEAEEQSQKMMAEATVKSSNMLKDAQEKAGSLVSDAKTRTETEVLRLKKMQKEVSAFKSNLLGIYKAHLDLITKLPEVKDTKPEPSKPVVEDMPEAPKPQDIPAEKLEKPPVAKQPAEVKPVPDPKPVESEKVVQEQGSPFRITITETKNSPNATNNANRPDFKSRFSDLKFGEQK</sequence>
<feature type="region of interest" description="Disordered" evidence="2">
    <location>
        <begin position="190"/>
        <end position="289"/>
    </location>
</feature>
<dbReference type="Proteomes" id="UP000649151">
    <property type="component" value="Unassembled WGS sequence"/>
</dbReference>
<feature type="coiled-coil region" evidence="1">
    <location>
        <begin position="27"/>
        <end position="68"/>
    </location>
</feature>
<protein>
    <submittedName>
        <fullName evidence="3">DivIVA domain-containing protein</fullName>
    </submittedName>
</protein>
<dbReference type="InterPro" id="IPR007793">
    <property type="entry name" value="DivIVA_fam"/>
</dbReference>
<gene>
    <name evidence="3" type="ORF">H8Z77_04265</name>
</gene>
<dbReference type="EMBL" id="JACOQK010000001">
    <property type="protein sequence ID" value="MBC5787241.1"/>
    <property type="molecule type" value="Genomic_DNA"/>
</dbReference>
<dbReference type="PANTHER" id="PTHR35794:SF2">
    <property type="entry name" value="CELL DIVISION PROTEIN DIVIVA"/>
    <property type="match status" value="1"/>
</dbReference>
<dbReference type="PANTHER" id="PTHR35794">
    <property type="entry name" value="CELL DIVISION PROTEIN DIVIVA"/>
    <property type="match status" value="1"/>
</dbReference>
<dbReference type="Pfam" id="PF05103">
    <property type="entry name" value="DivIVA"/>
    <property type="match status" value="1"/>
</dbReference>
<keyword evidence="1" id="KW-0175">Coiled coil</keyword>
<keyword evidence="4" id="KW-1185">Reference proteome</keyword>
<feature type="compositionally biased region" description="Polar residues" evidence="2">
    <location>
        <begin position="258"/>
        <end position="272"/>
    </location>
</feature>
<evidence type="ECO:0000256" key="2">
    <source>
        <dbReference type="SAM" id="MobiDB-lite"/>
    </source>
</evidence>
<dbReference type="RefSeq" id="WP_069988953.1">
    <property type="nucleotide sequence ID" value="NZ_JACOQK010000001.1"/>
</dbReference>
<proteinExistence type="predicted"/>
<comment type="caution">
    <text evidence="3">The sequence shown here is derived from an EMBL/GenBank/DDBJ whole genome shotgun (WGS) entry which is preliminary data.</text>
</comment>